<dbReference type="PATRIC" id="fig|253.9.peg.17"/>
<dbReference type="InterPro" id="IPR043504">
    <property type="entry name" value="Peptidase_S1_PA_chymotrypsin"/>
</dbReference>
<dbReference type="EMBL" id="LJOD01000001">
    <property type="protein sequence ID" value="KPE52471.1"/>
    <property type="molecule type" value="Genomic_DNA"/>
</dbReference>
<evidence type="ECO:0000313" key="4">
    <source>
        <dbReference type="EMBL" id="KPE52471.1"/>
    </source>
</evidence>
<dbReference type="PANTHER" id="PTHR36234">
    <property type="entry name" value="LYSYL ENDOPEPTIDASE"/>
    <property type="match status" value="1"/>
</dbReference>
<dbReference type="InterPro" id="IPR026444">
    <property type="entry name" value="Secre_tail"/>
</dbReference>
<comment type="caution">
    <text evidence="4">The sequence shown here is derived from an EMBL/GenBank/DDBJ whole genome shotgun (WGS) entry which is preliminary data.</text>
</comment>
<feature type="signal peptide" evidence="2">
    <location>
        <begin position="1"/>
        <end position="26"/>
    </location>
</feature>
<dbReference type="Gene3D" id="2.40.10.10">
    <property type="entry name" value="Trypsin-like serine proteases"/>
    <property type="match status" value="2"/>
</dbReference>
<sequence length="922" mass="102630">MKTKLILFNKSIALVLFIFLGNTLSAQEALLNPTATVYDGLSDHISTFECPPFSIAEAYEEYNQQESGAELFAKRFDTDITTLNSGKWEKLNDLHVWRYRITSKDAYSMMLIFKNMRLPEESSLFLYNEDMSYVVGPVTHTYNTESGIYPTELIPGSSIIVELVIKGSSYQENNSYFTIGNVSHDFLDVFELASGTATPGKILKCHNDINCSAGNEWQTHKRAVALVTIGGQGLCSGSLINNTAFNGRSLFLSATHCYGLFNSPENSVFYFNHEKEECNGSNRDYRKNDDVIKISGASLLSSNNYADMLLLQLNDRMPSSYRPYFPGWDRSGDNPQKGAVIHHPKGNPKKITLDNDIIAPNTNPVTINLSQNIFRTFEVGTMWESWPDSGTIEGGSSGSPLFNQNGRIVGHTTATKINGYTNGIFSEPKPIYVCPPHNISHFGRLSVSWDYGGASQRLRDHLDPSNTNQMSIQGLIPAGWRHHKFPTNLNSRKMQSGDYDGVHVGLGNQIFYRALSGQVQMYYWTSNGWQHGTIQPNNSYSNLVGGDIAVGLGNQVFYRGMNGNVQTMYWANNSWQHGVVGGSVHSAPHSLALDENNSVYYRGTDDKLYILYWSNNAWHSGDISGSVNNNTKIAGDVVVGNGAQIFYRGGDGKLQMYYWGNNAWVHTYVDPAGSNASPLYNIQNAAGAISIDKDNNNTIYYRGTDNNMHRYYWNNTSWQHQWLGSNNDAKVYGDITAGEGNQIFYRGIDAKMHLYYLGSNNTWVHDWIETSLQTPNAHNVAGSIGKGPGNILFYRGNNGFMQHYFWNGAQMLKNSKENDYFGMDKTPPSPTIPKEIPAGIFSTMTPNPAKDYIALTADCKSQTTIAITITDMLGKTAMNSSHKADAGKNTITLDINKLNTGVYFVKIQDMQGESAVHKLIKE</sequence>
<reference evidence="4 5" key="1">
    <citation type="journal article" date="2015" name="Genom Data">
        <title>Draft genome sequence of a multidrug-resistant Chryseobacterium indologenes isolate from Malaysia.</title>
        <authorList>
            <person name="Yu C.Y."/>
            <person name="Ang G.Y."/>
            <person name="Cheng H.J."/>
            <person name="Cheong Y.M."/>
            <person name="Yin W.F."/>
            <person name="Chan K.G."/>
        </authorList>
    </citation>
    <scope>NUCLEOTIDE SEQUENCE [LARGE SCALE GENOMIC DNA]</scope>
    <source>
        <strain evidence="4 5">CI_885</strain>
    </source>
</reference>
<dbReference type="Proteomes" id="UP000037953">
    <property type="component" value="Unassembled WGS sequence"/>
</dbReference>
<dbReference type="OrthoDB" id="9342482at2"/>
<evidence type="ECO:0000256" key="1">
    <source>
        <dbReference type="ARBA" id="ARBA00022729"/>
    </source>
</evidence>
<dbReference type="NCBIfam" id="TIGR04183">
    <property type="entry name" value="Por_Secre_tail"/>
    <property type="match status" value="1"/>
</dbReference>
<dbReference type="GO" id="GO:0006508">
    <property type="term" value="P:proteolysis"/>
    <property type="evidence" value="ECO:0007669"/>
    <property type="project" value="InterPro"/>
</dbReference>
<evidence type="ECO:0000259" key="3">
    <source>
        <dbReference type="Pfam" id="PF18962"/>
    </source>
</evidence>
<evidence type="ECO:0000313" key="5">
    <source>
        <dbReference type="Proteomes" id="UP000037953"/>
    </source>
</evidence>
<dbReference type="InterPro" id="IPR009003">
    <property type="entry name" value="Peptidase_S1_PA"/>
</dbReference>
<organism evidence="4 5">
    <name type="scientific">Chryseobacterium indologenes</name>
    <name type="common">Flavobacterium indologenes</name>
    <dbReference type="NCBI Taxonomy" id="253"/>
    <lineage>
        <taxon>Bacteria</taxon>
        <taxon>Pseudomonadati</taxon>
        <taxon>Bacteroidota</taxon>
        <taxon>Flavobacteriia</taxon>
        <taxon>Flavobacteriales</taxon>
        <taxon>Weeksellaceae</taxon>
        <taxon>Chryseobacterium group</taxon>
        <taxon>Chryseobacterium</taxon>
    </lineage>
</organism>
<dbReference type="PROSITE" id="PS00134">
    <property type="entry name" value="TRYPSIN_HIS"/>
    <property type="match status" value="1"/>
</dbReference>
<dbReference type="PANTHER" id="PTHR36234:SF5">
    <property type="entry name" value="LYSYL ENDOPEPTIDASE"/>
    <property type="match status" value="1"/>
</dbReference>
<gene>
    <name evidence="4" type="ORF">AOB46_00095</name>
</gene>
<protein>
    <recommendedName>
        <fullName evidence="3">Secretion system C-terminal sorting domain-containing protein</fullName>
    </recommendedName>
</protein>
<dbReference type="Pfam" id="PF18962">
    <property type="entry name" value="Por_Secre_tail"/>
    <property type="match status" value="1"/>
</dbReference>
<accession>A0A0N0IXQ1</accession>
<proteinExistence type="predicted"/>
<reference evidence="5" key="2">
    <citation type="submission" date="2015-09" db="EMBL/GenBank/DDBJ databases">
        <title>Draft genome sequence of a multidrug-resistant Chryseobacterium indologenes isolate from Malaysia.</title>
        <authorList>
            <person name="Yu C.Y."/>
            <person name="Ang G.Y."/>
            <person name="Chan K.-G."/>
        </authorList>
    </citation>
    <scope>NUCLEOTIDE SEQUENCE [LARGE SCALE GENOMIC DNA]</scope>
    <source>
        <strain evidence="5">CI_885</strain>
    </source>
</reference>
<name>A0A0N0IXQ1_CHRID</name>
<dbReference type="InterPro" id="IPR018114">
    <property type="entry name" value="TRYPSIN_HIS"/>
</dbReference>
<dbReference type="Gene3D" id="2.120.10.70">
    <property type="entry name" value="Fucose-specific lectin"/>
    <property type="match status" value="2"/>
</dbReference>
<dbReference type="SUPFAM" id="SSF89372">
    <property type="entry name" value="Fucose-specific lectin"/>
    <property type="match status" value="2"/>
</dbReference>
<keyword evidence="1 2" id="KW-0732">Signal</keyword>
<evidence type="ECO:0000256" key="2">
    <source>
        <dbReference type="SAM" id="SignalP"/>
    </source>
</evidence>
<feature type="chain" id="PRO_5005851790" description="Secretion system C-terminal sorting domain-containing protein" evidence="2">
    <location>
        <begin position="27"/>
        <end position="922"/>
    </location>
</feature>
<dbReference type="AlphaFoldDB" id="A0A0N0IXQ1"/>
<dbReference type="SUPFAM" id="SSF50494">
    <property type="entry name" value="Trypsin-like serine proteases"/>
    <property type="match status" value="1"/>
</dbReference>
<dbReference type="GO" id="GO:0004252">
    <property type="term" value="F:serine-type endopeptidase activity"/>
    <property type="evidence" value="ECO:0007669"/>
    <property type="project" value="InterPro"/>
</dbReference>
<feature type="domain" description="Secretion system C-terminal sorting" evidence="3">
    <location>
        <begin position="846"/>
        <end position="920"/>
    </location>
</feature>
<dbReference type="RefSeq" id="WP_062696023.1">
    <property type="nucleotide sequence ID" value="NZ_LJOD01000001.1"/>
</dbReference>